<dbReference type="RefSeq" id="XP_066714895.1">
    <property type="nucleotide sequence ID" value="XM_066859408.1"/>
</dbReference>
<evidence type="ECO:0000313" key="8">
    <source>
        <dbReference type="Proteomes" id="UP001480595"/>
    </source>
</evidence>
<evidence type="ECO:0000256" key="1">
    <source>
        <dbReference type="ARBA" id="ARBA00004141"/>
    </source>
</evidence>
<dbReference type="InterPro" id="IPR036259">
    <property type="entry name" value="MFS_trans_sf"/>
</dbReference>
<reference evidence="7 8" key="1">
    <citation type="submission" date="2023-01" db="EMBL/GenBank/DDBJ databases">
        <title>Analysis of 21 Apiospora genomes using comparative genomics revels a genus with tremendous synthesis potential of carbohydrate active enzymes and secondary metabolites.</title>
        <authorList>
            <person name="Sorensen T."/>
        </authorList>
    </citation>
    <scope>NUCLEOTIDE SEQUENCE [LARGE SCALE GENOMIC DNA]</scope>
    <source>
        <strain evidence="7 8">CBS 135458</strain>
    </source>
</reference>
<evidence type="ECO:0000256" key="4">
    <source>
        <dbReference type="ARBA" id="ARBA00023136"/>
    </source>
</evidence>
<organism evidence="7 8">
    <name type="scientific">Apiospora phragmitis</name>
    <dbReference type="NCBI Taxonomy" id="2905665"/>
    <lineage>
        <taxon>Eukaryota</taxon>
        <taxon>Fungi</taxon>
        <taxon>Dikarya</taxon>
        <taxon>Ascomycota</taxon>
        <taxon>Pezizomycotina</taxon>
        <taxon>Sordariomycetes</taxon>
        <taxon>Xylariomycetidae</taxon>
        <taxon>Amphisphaeriales</taxon>
        <taxon>Apiosporaceae</taxon>
        <taxon>Apiospora</taxon>
    </lineage>
</organism>
<comment type="subcellular location">
    <subcellularLocation>
        <location evidence="1">Membrane</location>
        <topology evidence="1">Multi-pass membrane protein</topology>
    </subcellularLocation>
</comment>
<keyword evidence="8" id="KW-1185">Reference proteome</keyword>
<feature type="region of interest" description="Disordered" evidence="5">
    <location>
        <begin position="211"/>
        <end position="230"/>
    </location>
</feature>
<protein>
    <submittedName>
        <fullName evidence="7">Major facilitator superfamily domain- general substrate transporter</fullName>
    </submittedName>
</protein>
<evidence type="ECO:0000256" key="5">
    <source>
        <dbReference type="SAM" id="MobiDB-lite"/>
    </source>
</evidence>
<feature type="compositionally biased region" description="Basic and acidic residues" evidence="5">
    <location>
        <begin position="221"/>
        <end position="230"/>
    </location>
</feature>
<feature type="transmembrane region" description="Helical" evidence="6">
    <location>
        <begin position="30"/>
        <end position="50"/>
    </location>
</feature>
<name>A0ABR1URS4_9PEZI</name>
<sequence length="230" mass="25516">MAIIFGTVYMFMGAMPIVFSQGRGWSEGISSLSFMGIAVGIVVGLVYAIYDNNGRYIKLSPCKDGDRRVTPAPGNHGSRHLARWHVCLCLDQLPQHSLGRLHCAFFAVWVRLCSCHLPVINYLIDSYTIYAASVLAAAAILRSIMGAVFPLFTSQMYSKLGIHWATSIPAFLTLICMPFPFIMYRYGEAVRMKCKYAAEAAEMMRQIQRQQAAAPVAPSKETLKEETSSD</sequence>
<dbReference type="EMBL" id="JAQQWL010000008">
    <property type="protein sequence ID" value="KAK8061633.1"/>
    <property type="molecule type" value="Genomic_DNA"/>
</dbReference>
<evidence type="ECO:0000313" key="7">
    <source>
        <dbReference type="EMBL" id="KAK8061633.1"/>
    </source>
</evidence>
<dbReference type="SUPFAM" id="SSF103473">
    <property type="entry name" value="MFS general substrate transporter"/>
    <property type="match status" value="1"/>
</dbReference>
<proteinExistence type="predicted"/>
<dbReference type="Proteomes" id="UP001480595">
    <property type="component" value="Unassembled WGS sequence"/>
</dbReference>
<dbReference type="GeneID" id="92092471"/>
<keyword evidence="3 6" id="KW-1133">Transmembrane helix</keyword>
<accession>A0ABR1URS4</accession>
<evidence type="ECO:0000256" key="3">
    <source>
        <dbReference type="ARBA" id="ARBA00022989"/>
    </source>
</evidence>
<keyword evidence="4 6" id="KW-0472">Membrane</keyword>
<gene>
    <name evidence="7" type="ORF">PG994_007999</name>
</gene>
<feature type="transmembrane region" description="Helical" evidence="6">
    <location>
        <begin position="164"/>
        <end position="184"/>
    </location>
</feature>
<dbReference type="PANTHER" id="PTHR23502:SF158">
    <property type="entry name" value="MULTIDRUG TRANSPORTER, PUTATIVE (AFU_ORTHOLOGUE AFUA_3G01890)-RELATED"/>
    <property type="match status" value="1"/>
</dbReference>
<dbReference type="PANTHER" id="PTHR23502">
    <property type="entry name" value="MAJOR FACILITATOR SUPERFAMILY"/>
    <property type="match status" value="1"/>
</dbReference>
<feature type="transmembrane region" description="Helical" evidence="6">
    <location>
        <begin position="130"/>
        <end position="152"/>
    </location>
</feature>
<comment type="caution">
    <text evidence="7">The sequence shown here is derived from an EMBL/GenBank/DDBJ whole genome shotgun (WGS) entry which is preliminary data.</text>
</comment>
<keyword evidence="2 6" id="KW-0812">Transmembrane</keyword>
<evidence type="ECO:0000256" key="2">
    <source>
        <dbReference type="ARBA" id="ARBA00022692"/>
    </source>
</evidence>
<evidence type="ECO:0000256" key="6">
    <source>
        <dbReference type="SAM" id="Phobius"/>
    </source>
</evidence>